<organism evidence="10 11">
    <name type="scientific">Thiomicrospira aerophila AL3</name>
    <dbReference type="NCBI Taxonomy" id="717772"/>
    <lineage>
        <taxon>Bacteria</taxon>
        <taxon>Pseudomonadati</taxon>
        <taxon>Pseudomonadota</taxon>
        <taxon>Gammaproteobacteria</taxon>
        <taxon>Thiotrichales</taxon>
        <taxon>Piscirickettsiaceae</taxon>
        <taxon>Thiomicrospira</taxon>
    </lineage>
</organism>
<evidence type="ECO:0000256" key="4">
    <source>
        <dbReference type="ARBA" id="ARBA00022475"/>
    </source>
</evidence>
<comment type="similarity">
    <text evidence="2 8">Belongs to the ABC-3 integral membrane protein family.</text>
</comment>
<keyword evidence="7 9" id="KW-0472">Membrane</keyword>
<dbReference type="GO" id="GO:0055085">
    <property type="term" value="P:transmembrane transport"/>
    <property type="evidence" value="ECO:0007669"/>
    <property type="project" value="InterPro"/>
</dbReference>
<evidence type="ECO:0000256" key="8">
    <source>
        <dbReference type="RuleBase" id="RU003943"/>
    </source>
</evidence>
<feature type="transmembrane region" description="Helical" evidence="9">
    <location>
        <begin position="135"/>
        <end position="159"/>
    </location>
</feature>
<feature type="transmembrane region" description="Helical" evidence="9">
    <location>
        <begin position="184"/>
        <end position="212"/>
    </location>
</feature>
<dbReference type="EMBL" id="CP007030">
    <property type="protein sequence ID" value="AHF01355.1"/>
    <property type="molecule type" value="Genomic_DNA"/>
</dbReference>
<dbReference type="HOGENOM" id="CLU_028808_0_0_6"/>
<evidence type="ECO:0000256" key="3">
    <source>
        <dbReference type="ARBA" id="ARBA00022448"/>
    </source>
</evidence>
<keyword evidence="3 8" id="KW-0813">Transport</keyword>
<dbReference type="PANTHER" id="PTHR30477:SF3">
    <property type="entry name" value="METAL TRANSPORT SYSTEM MEMBRANE PROTEIN CT_069-RELATED"/>
    <property type="match status" value="1"/>
</dbReference>
<evidence type="ECO:0000313" key="11">
    <source>
        <dbReference type="Proteomes" id="UP000005380"/>
    </source>
</evidence>
<evidence type="ECO:0000256" key="9">
    <source>
        <dbReference type="SAM" id="Phobius"/>
    </source>
</evidence>
<feature type="transmembrane region" description="Helical" evidence="9">
    <location>
        <begin position="95"/>
        <end position="114"/>
    </location>
</feature>
<keyword evidence="11" id="KW-1185">Reference proteome</keyword>
<feature type="transmembrane region" description="Helical" evidence="9">
    <location>
        <begin position="12"/>
        <end position="33"/>
    </location>
</feature>
<dbReference type="InterPro" id="IPR037294">
    <property type="entry name" value="ABC_BtuC-like"/>
</dbReference>
<comment type="subcellular location">
    <subcellularLocation>
        <location evidence="1 8">Cell membrane</location>
        <topology evidence="1 8">Multi-pass membrane protein</topology>
    </subcellularLocation>
</comment>
<evidence type="ECO:0000256" key="1">
    <source>
        <dbReference type="ARBA" id="ARBA00004651"/>
    </source>
</evidence>
<dbReference type="RefSeq" id="WP_006460425.1">
    <property type="nucleotide sequence ID" value="NZ_CP007030.1"/>
</dbReference>
<dbReference type="Gene3D" id="1.10.3470.10">
    <property type="entry name" value="ABC transporter involved in vitamin B12 uptake, BtuC"/>
    <property type="match status" value="1"/>
</dbReference>
<dbReference type="OrthoDB" id="9804300at2"/>
<protein>
    <submittedName>
        <fullName evidence="10">ABC transporter permease</fullName>
    </submittedName>
</protein>
<keyword evidence="5 8" id="KW-0812">Transmembrane</keyword>
<reference evidence="10 11" key="1">
    <citation type="submission" date="2013-12" db="EMBL/GenBank/DDBJ databases">
        <authorList>
            <consortium name="DOE Joint Genome Institute"/>
            <person name="Kappler U."/>
            <person name="Huntemann M."/>
            <person name="Han J."/>
            <person name="Chen A."/>
            <person name="Kyrpides N."/>
            <person name="Mavromatis K."/>
            <person name="Markowitz V."/>
            <person name="Palaniappan K."/>
            <person name="Ivanova N."/>
            <person name="Schaumberg A."/>
            <person name="Pati A."/>
            <person name="Liolios K."/>
            <person name="Nordberg H.P."/>
            <person name="Cantor M.N."/>
            <person name="Hua S.X."/>
            <person name="Woyke T."/>
        </authorList>
    </citation>
    <scope>NUCLEOTIDE SEQUENCE [LARGE SCALE GENOMIC DNA]</scope>
    <source>
        <strain evidence="11">AL2</strain>
    </source>
</reference>
<evidence type="ECO:0000256" key="5">
    <source>
        <dbReference type="ARBA" id="ARBA00022692"/>
    </source>
</evidence>
<dbReference type="Proteomes" id="UP000005380">
    <property type="component" value="Chromosome"/>
</dbReference>
<keyword evidence="6 9" id="KW-1133">Transmembrane helix</keyword>
<dbReference type="PANTHER" id="PTHR30477">
    <property type="entry name" value="ABC-TRANSPORTER METAL-BINDING PROTEIN"/>
    <property type="match status" value="1"/>
</dbReference>
<evidence type="ECO:0000256" key="6">
    <source>
        <dbReference type="ARBA" id="ARBA00022989"/>
    </source>
</evidence>
<gene>
    <name evidence="10" type="ORF">THIAE_05660</name>
</gene>
<dbReference type="STRING" id="717772.THIAE_05660"/>
<dbReference type="SUPFAM" id="SSF81345">
    <property type="entry name" value="ABC transporter involved in vitamin B12 uptake, BtuC"/>
    <property type="match status" value="1"/>
</dbReference>
<name>W0DRU7_9GAMM</name>
<evidence type="ECO:0000256" key="7">
    <source>
        <dbReference type="ARBA" id="ARBA00023136"/>
    </source>
</evidence>
<dbReference type="GO" id="GO:0043190">
    <property type="term" value="C:ATP-binding cassette (ABC) transporter complex"/>
    <property type="evidence" value="ECO:0007669"/>
    <property type="project" value="InterPro"/>
</dbReference>
<dbReference type="AlphaFoldDB" id="W0DRU7"/>
<dbReference type="Pfam" id="PF00950">
    <property type="entry name" value="ABC-3"/>
    <property type="match status" value="1"/>
</dbReference>
<feature type="transmembrane region" description="Helical" evidence="9">
    <location>
        <begin position="54"/>
        <end position="75"/>
    </location>
</feature>
<sequence>MTSLVLNANLLWVMFGTLLLGVTAAAIGGLAVLRARALIGDVLAHAAIPGVMMGVILMGSLSPLLLVVFALFTGMLAYHLIHTLTQHTKLRSDTAMAIILATFFALGMLLLSYIQAQHWPNTAGLDRILFGQAAAITRAELLQLLALSLFTLLYLVIFFPRLKLILFNPNYAKSLGMPVAREEFLFALVLVMVVVVGMHIVGAILMAGALLIPITIMRLWPLGLGLMLSLAAMLAAIAAVSSSLLSLWVEQSPTGPWMIVILGVFFILSWLSYQAYQRLARSANHV</sequence>
<feature type="transmembrane region" description="Helical" evidence="9">
    <location>
        <begin position="255"/>
        <end position="273"/>
    </location>
</feature>
<proteinExistence type="inferred from homology"/>
<dbReference type="eggNOG" id="COG1108">
    <property type="taxonomic scope" value="Bacteria"/>
</dbReference>
<evidence type="ECO:0000256" key="2">
    <source>
        <dbReference type="ARBA" id="ARBA00008034"/>
    </source>
</evidence>
<dbReference type="GO" id="GO:0010043">
    <property type="term" value="P:response to zinc ion"/>
    <property type="evidence" value="ECO:0007669"/>
    <property type="project" value="TreeGrafter"/>
</dbReference>
<accession>W0DRU7</accession>
<feature type="transmembrane region" description="Helical" evidence="9">
    <location>
        <begin position="224"/>
        <end position="249"/>
    </location>
</feature>
<dbReference type="KEGG" id="tao:THIAE_05660"/>
<dbReference type="InParanoid" id="W0DRU7"/>
<keyword evidence="4" id="KW-1003">Cell membrane</keyword>
<dbReference type="InterPro" id="IPR001626">
    <property type="entry name" value="ABC_TroCD"/>
</dbReference>
<evidence type="ECO:0000313" key="10">
    <source>
        <dbReference type="EMBL" id="AHF01355.1"/>
    </source>
</evidence>